<dbReference type="AlphaFoldDB" id="J0XZ26"/>
<dbReference type="EMBL" id="JH719942">
    <property type="protein sequence ID" value="EJF54431.1"/>
    <property type="molecule type" value="Genomic_DNA"/>
</dbReference>
<dbReference type="Proteomes" id="UP000005113">
    <property type="component" value="Unassembled WGS sequence"/>
</dbReference>
<evidence type="ECO:0000256" key="1">
    <source>
        <dbReference type="SAM" id="MobiDB-lite"/>
    </source>
</evidence>
<proteinExistence type="predicted"/>
<dbReference type="Gene3D" id="1.25.40.10">
    <property type="entry name" value="Tetratricopeptide repeat domain"/>
    <property type="match status" value="1"/>
</dbReference>
<organism evidence="2 3">
    <name type="scientific">Saprospira grandis DSM 2844</name>
    <dbReference type="NCBI Taxonomy" id="694433"/>
    <lineage>
        <taxon>Bacteria</taxon>
        <taxon>Pseudomonadati</taxon>
        <taxon>Bacteroidota</taxon>
        <taxon>Saprospiria</taxon>
        <taxon>Saprospirales</taxon>
        <taxon>Saprospiraceae</taxon>
        <taxon>Saprospira</taxon>
    </lineage>
</organism>
<dbReference type="RefSeq" id="WP_002660164.1">
    <property type="nucleotide sequence ID" value="NZ_JH719942.1"/>
</dbReference>
<dbReference type="SUPFAM" id="SSF82171">
    <property type="entry name" value="DPP6 N-terminal domain-like"/>
    <property type="match status" value="1"/>
</dbReference>
<reference evidence="3" key="1">
    <citation type="journal article" date="2012" name="Stand. Genomic Sci.">
        <title>Permanent draft genome sequence of the gliding predator Saprospira grandis strain Sa g1 (= HR1).</title>
        <authorList>
            <person name="Mavromatis K."/>
            <person name="Chertkov O."/>
            <person name="Lapidus A."/>
            <person name="Nolan M."/>
            <person name="Lucas S."/>
            <person name="Tice H."/>
            <person name="Del Rio T.G."/>
            <person name="Cheng J.F."/>
            <person name="Han C."/>
            <person name="Tapia R."/>
            <person name="Bruce D."/>
            <person name="Goodwin L.A."/>
            <person name="Pitluck S."/>
            <person name="Huntemann M."/>
            <person name="Liolios K."/>
            <person name="Pagani I."/>
            <person name="Ivanova N."/>
            <person name="Mikhailova N."/>
            <person name="Pati A."/>
            <person name="Chen A."/>
            <person name="Palaniappan K."/>
            <person name="Land M."/>
            <person name="Brambilla E.M."/>
            <person name="Rohde M."/>
            <person name="Spring S."/>
            <person name="Goker M."/>
            <person name="Detter J.C."/>
            <person name="Bristow J."/>
            <person name="Eisen J.A."/>
            <person name="Markowitz V."/>
            <person name="Hugenholtz P."/>
            <person name="Kyrpides N.C."/>
            <person name="Klenk H.P."/>
            <person name="Woyke T."/>
        </authorList>
    </citation>
    <scope>NUCLEOTIDE SEQUENCE [LARGE SCALE GENOMIC DNA]</scope>
    <source>
        <strain evidence="3">DSM 2844</strain>
    </source>
</reference>
<evidence type="ECO:0000313" key="3">
    <source>
        <dbReference type="Proteomes" id="UP000005113"/>
    </source>
</evidence>
<dbReference type="SUPFAM" id="SSF48452">
    <property type="entry name" value="TPR-like"/>
    <property type="match status" value="1"/>
</dbReference>
<gene>
    <name evidence="2" type="ORF">SapgrDRAFT_2776</name>
</gene>
<feature type="region of interest" description="Disordered" evidence="1">
    <location>
        <begin position="482"/>
        <end position="501"/>
    </location>
</feature>
<protein>
    <submittedName>
        <fullName evidence="2">WD40-like beta propeller repeat protein</fullName>
    </submittedName>
</protein>
<dbReference type="HOGENOM" id="CLU_381675_0_0_10"/>
<dbReference type="InterPro" id="IPR011659">
    <property type="entry name" value="WD40"/>
</dbReference>
<evidence type="ECO:0000313" key="2">
    <source>
        <dbReference type="EMBL" id="EJF54431.1"/>
    </source>
</evidence>
<dbReference type="Pfam" id="PF07676">
    <property type="entry name" value="PD40"/>
    <property type="match status" value="1"/>
</dbReference>
<accession>J0XZ26</accession>
<sequence length="728" mass="81931">MKQLLILFPFLLLSWAVLGQKELKTAKKLLNRGDFYGAVEEYEQAFKEEAFQGQPKKKQAEAYWGYAEACRQSFNFGKAESYYRKLSRMGEERAAYPSMDFYYAYTLKHNAKYSEAIVEFEAFLAKAVRGRELQALQERAKHELQACKFAEEIYKKPIEGVEVISLGEKVNTAYADFSPHLVGDELYFSALRFEQDAKRRMSAKASTKQYLYGKILRSRGRGQGNAAFVPGLNRKYTNVGNSALSADGQWLYYTLCERNPQNELECEIYKVPKKGNAWGKPAALPKSVNAPRGYTTTHPNHSFDSLQNKSLLFFASDRKGGFGGLDIWCVEVLGDNKYGKPFNLGPEINTKGNEATPFYHAKTQTLYFSSTWHLGLGGYDIFKAKREDDSWSAPQNVGVPLNSAANDLYFYIAPELDTFGYFSSNRPGSKILTGESCCNDIYALTLPVEIEPGDLIVEPELSPLDSLLAQDPVLTGIELEPEAPEAVPETPKKDSSLTPPVAVVDPIDPPVMELEELDSLPTEVVEEAPSIANLLEKLPISLYFHNDSPDKQTYATTTKMSYTASYQAYLQLQTQYEEEFSAQYDGAEVQQRAKARVAKFFEQEVAGEYARLQHFLGQLLTLLETGQAVEFHLRGYCSPRSSSAYNINLAKRRISSMRNEMEQFQKGAFQPYLRSGQLKFVELSIGETEVPTGVSDDINDPRNSIYSVEAAGQRKIQIEMIMAQPEEE</sequence>
<name>J0XZ26_9BACT</name>
<dbReference type="OrthoDB" id="1488408at2"/>
<dbReference type="InterPro" id="IPR011990">
    <property type="entry name" value="TPR-like_helical_dom_sf"/>
</dbReference>